<evidence type="ECO:0000256" key="8">
    <source>
        <dbReference type="PROSITE-ProRule" id="PRU00740"/>
    </source>
</evidence>
<proteinExistence type="inferred from homology"/>
<feature type="transmembrane region" description="Helical" evidence="10">
    <location>
        <begin position="444"/>
        <end position="466"/>
    </location>
</feature>
<keyword evidence="14" id="KW-1185">Reference proteome</keyword>
<protein>
    <recommendedName>
        <fullName evidence="12">Lysosome-associated membrane glycoprotein 2-like luminal domain-containing protein</fullName>
    </recommendedName>
</protein>
<evidence type="ECO:0000256" key="7">
    <source>
        <dbReference type="ARBA" id="ARBA00023180"/>
    </source>
</evidence>
<dbReference type="Proteomes" id="UP000694392">
    <property type="component" value="Unplaced"/>
</dbReference>
<evidence type="ECO:0000256" key="9">
    <source>
        <dbReference type="SAM" id="MobiDB-lite"/>
    </source>
</evidence>
<dbReference type="GO" id="GO:0005765">
    <property type="term" value="C:lysosomal membrane"/>
    <property type="evidence" value="ECO:0007669"/>
    <property type="project" value="UniProtKB-SubCell"/>
</dbReference>
<evidence type="ECO:0000256" key="5">
    <source>
        <dbReference type="ARBA" id="ARBA00022989"/>
    </source>
</evidence>
<keyword evidence="2 8" id="KW-0812">Transmembrane</keyword>
<comment type="caution">
    <text evidence="8">Lacks conserved residue(s) required for the propagation of feature annotation.</text>
</comment>
<keyword evidence="5 10" id="KW-1133">Transmembrane helix</keyword>
<comment type="similarity">
    <text evidence="8">Belongs to the LAMP family.</text>
</comment>
<dbReference type="Pfam" id="PF01299">
    <property type="entry name" value="Lamp2-like_luminal"/>
    <property type="match status" value="1"/>
</dbReference>
<dbReference type="GO" id="GO:0031902">
    <property type="term" value="C:late endosome membrane"/>
    <property type="evidence" value="ECO:0007669"/>
    <property type="project" value="TreeGrafter"/>
</dbReference>
<comment type="subcellular location">
    <subcellularLocation>
        <location evidence="1">Endosome membrane</location>
        <topology evidence="1">Single-pass type I membrane protein</topology>
    </subcellularLocation>
    <subcellularLocation>
        <location evidence="8">Lysosome membrane</location>
        <topology evidence="8">Single-pass type I membrane protein</topology>
    </subcellularLocation>
</comment>
<feature type="disulfide bond" evidence="8">
    <location>
        <begin position="399"/>
        <end position="436"/>
    </location>
</feature>
<feature type="signal peptide" evidence="11">
    <location>
        <begin position="1"/>
        <end position="25"/>
    </location>
</feature>
<feature type="region of interest" description="Disordered" evidence="9">
    <location>
        <begin position="266"/>
        <end position="288"/>
    </location>
</feature>
<evidence type="ECO:0000259" key="12">
    <source>
        <dbReference type="Pfam" id="PF01299"/>
    </source>
</evidence>
<keyword evidence="6 8" id="KW-0472">Membrane</keyword>
<evidence type="ECO:0000256" key="11">
    <source>
        <dbReference type="SAM" id="SignalP"/>
    </source>
</evidence>
<accession>A0A8D0L9H5</accession>
<dbReference type="Ensembl" id="ENSSPUT00000019805.1">
    <property type="protein sequence ID" value="ENSSPUP00000018590.1"/>
    <property type="gene ID" value="ENSSPUG00000014354.1"/>
</dbReference>
<dbReference type="GO" id="GO:0072594">
    <property type="term" value="P:establishment of protein localization to organelle"/>
    <property type="evidence" value="ECO:0007669"/>
    <property type="project" value="TreeGrafter"/>
</dbReference>
<reference evidence="13" key="1">
    <citation type="submission" date="2025-08" db="UniProtKB">
        <authorList>
            <consortium name="Ensembl"/>
        </authorList>
    </citation>
    <scope>IDENTIFICATION</scope>
</reference>
<dbReference type="InterPro" id="IPR002000">
    <property type="entry name" value="Lysosome-assoc_membr_glycop"/>
</dbReference>
<name>A0A8D0L9H5_SPHPU</name>
<keyword evidence="7" id="KW-0325">Glycoprotein</keyword>
<feature type="chain" id="PRO_5034316067" description="Lysosome-associated membrane glycoprotein 2-like luminal domain-containing protein" evidence="11">
    <location>
        <begin position="26"/>
        <end position="478"/>
    </location>
</feature>
<evidence type="ECO:0000256" key="6">
    <source>
        <dbReference type="ARBA" id="ARBA00023136"/>
    </source>
</evidence>
<dbReference type="Gene3D" id="2.40.160.110">
    <property type="match status" value="1"/>
</dbReference>
<dbReference type="GeneTree" id="ENSGT00950000182899"/>
<dbReference type="OMA" id="QLLFVNM"/>
<evidence type="ECO:0000313" key="14">
    <source>
        <dbReference type="Proteomes" id="UP000694392"/>
    </source>
</evidence>
<evidence type="ECO:0000256" key="4">
    <source>
        <dbReference type="ARBA" id="ARBA00022753"/>
    </source>
</evidence>
<organism evidence="13 14">
    <name type="scientific">Sphenodon punctatus</name>
    <name type="common">Tuatara</name>
    <name type="synonym">Hatteria punctata</name>
    <dbReference type="NCBI Taxonomy" id="8508"/>
    <lineage>
        <taxon>Eukaryota</taxon>
        <taxon>Metazoa</taxon>
        <taxon>Chordata</taxon>
        <taxon>Craniata</taxon>
        <taxon>Vertebrata</taxon>
        <taxon>Euteleostomi</taxon>
        <taxon>Lepidosauria</taxon>
        <taxon>Sphenodontia</taxon>
        <taxon>Sphenodontidae</taxon>
        <taxon>Sphenodon</taxon>
    </lineage>
</organism>
<evidence type="ECO:0000256" key="2">
    <source>
        <dbReference type="ARBA" id="ARBA00022692"/>
    </source>
</evidence>
<dbReference type="PROSITE" id="PS51407">
    <property type="entry name" value="LAMP_3"/>
    <property type="match status" value="1"/>
</dbReference>
<sequence length="478" mass="51652">MNWQHLELLIYTVVFSSCLVGVVENKPEDKPMLQSTSFLQRTASTQSPLPPQITSSSHAATMLGFSGPSKMTVALLSHSTTGKSGQTVMQTTKYPVTTDIPYETPQTRIKSTQLTGQTTHALSTTSVEAMATAKLTLSTNQITTAVRKTTSKPTPSTNQTATVPKTTISKRVTSANQTTTVAKTTISKPVTSANQTTTVAKRTTSKPVTSPNQTTAYKIVATTAKINTTTVKPTINATTQSANQTTHSTANTTAITKVTTIHPANTTTASTTTQEIRPTLAPKPSPTPTGTYKVVKGNVTCIKASMGLAFIITDVKSKPGYLNVDPKNANSSGTCENKQSTLKVSFDGGFVAFTFEKNGDVYDVSKIEASLLVPLQKLKYQGVKTGPLFQTPVGHSYKCLSKQTEVLTSRFQLLLLNTQFQAFEIVNDQFGKEEECNLDRSRRIVPIAVGLSLFGLFIIVFVTCFISRRKPDRGYEHI</sequence>
<evidence type="ECO:0000256" key="1">
    <source>
        <dbReference type="ARBA" id="ARBA00004530"/>
    </source>
</evidence>
<evidence type="ECO:0000256" key="10">
    <source>
        <dbReference type="SAM" id="Phobius"/>
    </source>
</evidence>
<keyword evidence="3 11" id="KW-0732">Signal</keyword>
<dbReference type="AlphaFoldDB" id="A0A8D0L9H5"/>
<keyword evidence="8" id="KW-1015">Disulfide bond</keyword>
<dbReference type="PANTHER" id="PTHR11506:SF30">
    <property type="entry name" value="LYSOSOME-ASSOCIATED MEMBRANE GLYCOPROTEIN 3"/>
    <property type="match status" value="1"/>
</dbReference>
<dbReference type="InterPro" id="IPR048528">
    <property type="entry name" value="Lamp2-like_luminal"/>
</dbReference>
<dbReference type="PRINTS" id="PR00336">
    <property type="entry name" value="LYSASSOCTDMP"/>
</dbReference>
<keyword evidence="8" id="KW-0458">Lysosome</keyword>
<keyword evidence="4" id="KW-0967">Endosome</keyword>
<evidence type="ECO:0000256" key="3">
    <source>
        <dbReference type="ARBA" id="ARBA00022729"/>
    </source>
</evidence>
<reference evidence="13" key="2">
    <citation type="submission" date="2025-09" db="UniProtKB">
        <authorList>
            <consortium name="Ensembl"/>
        </authorList>
    </citation>
    <scope>IDENTIFICATION</scope>
</reference>
<dbReference type="GO" id="GO:0005886">
    <property type="term" value="C:plasma membrane"/>
    <property type="evidence" value="ECO:0007669"/>
    <property type="project" value="TreeGrafter"/>
</dbReference>
<dbReference type="PANTHER" id="PTHR11506">
    <property type="entry name" value="LYSOSOME-ASSOCIATED MEMBRANE GLYCOPROTEIN"/>
    <property type="match status" value="1"/>
</dbReference>
<evidence type="ECO:0000313" key="13">
    <source>
        <dbReference type="Ensembl" id="ENSSPUP00000018590.1"/>
    </source>
</evidence>
<feature type="domain" description="Lysosome-associated membrane glycoprotein 2-like luminal" evidence="12">
    <location>
        <begin position="289"/>
        <end position="425"/>
    </location>
</feature>